<evidence type="ECO:0000313" key="8">
    <source>
        <dbReference type="EMBL" id="ACZ19067.1"/>
    </source>
</evidence>
<dbReference type="GO" id="GO:0046872">
    <property type="term" value="F:metal ion binding"/>
    <property type="evidence" value="ECO:0007669"/>
    <property type="project" value="UniProtKB-KW"/>
</dbReference>
<dbReference type="SUPFAM" id="SSF55811">
    <property type="entry name" value="Nudix"/>
    <property type="match status" value="1"/>
</dbReference>
<proteinExistence type="predicted"/>
<dbReference type="eggNOG" id="COG0494">
    <property type="taxonomic scope" value="Bacteria"/>
</dbReference>
<dbReference type="Gene3D" id="3.90.79.10">
    <property type="entry name" value="Nucleoside Triphosphate Pyrophosphohydrolase"/>
    <property type="match status" value="1"/>
</dbReference>
<dbReference type="GO" id="GO:0010945">
    <property type="term" value="F:coenzyme A diphosphatase activity"/>
    <property type="evidence" value="ECO:0007669"/>
    <property type="project" value="InterPro"/>
</dbReference>
<evidence type="ECO:0000256" key="4">
    <source>
        <dbReference type="ARBA" id="ARBA00022801"/>
    </source>
</evidence>
<dbReference type="InterPro" id="IPR045121">
    <property type="entry name" value="CoAse"/>
</dbReference>
<evidence type="ECO:0000256" key="6">
    <source>
        <dbReference type="ARBA" id="ARBA00023211"/>
    </source>
</evidence>
<dbReference type="Proteomes" id="UP000002030">
    <property type="component" value="Chromosome"/>
</dbReference>
<protein>
    <submittedName>
        <fullName evidence="8">NUDIX hydrolase</fullName>
    </submittedName>
</protein>
<dbReference type="AlphaFoldDB" id="D1B9W4"/>
<evidence type="ECO:0000256" key="3">
    <source>
        <dbReference type="ARBA" id="ARBA00022723"/>
    </source>
</evidence>
<keyword evidence="9" id="KW-1185">Reference proteome</keyword>
<dbReference type="EMBL" id="CP001818">
    <property type="protein sequence ID" value="ACZ19067.1"/>
    <property type="molecule type" value="Genomic_DNA"/>
</dbReference>
<dbReference type="InterPro" id="IPR000086">
    <property type="entry name" value="NUDIX_hydrolase_dom"/>
</dbReference>
<evidence type="ECO:0000256" key="5">
    <source>
        <dbReference type="ARBA" id="ARBA00022842"/>
    </source>
</evidence>
<comment type="cofactor">
    <cofactor evidence="2">
        <name>Mg(2+)</name>
        <dbReference type="ChEBI" id="CHEBI:18420"/>
    </cofactor>
</comment>
<sequence length="191" mass="20784">MPPFFAFLCGGPGGGLDECRDHPSWSDYPADRLWGAVWVPLWVGDGGFMTLLMRRSTSLRRHPGQISFPGGARDPLDPGPVDTAMREAMEEVSPGGRWEPLGLMRPQRALSSGFSVAPVVFVSPDRAPYFSPSSPEVDILSPVKVPPKGEFAPRPDGEFQLPVPPLGTVWGMTARVLMDLAKLVGELSWPF</sequence>
<accession>D1B9W4</accession>
<keyword evidence="5" id="KW-0460">Magnesium</keyword>
<dbReference type="CDD" id="cd03426">
    <property type="entry name" value="NUDIX_CoAse_Nudt7"/>
    <property type="match status" value="1"/>
</dbReference>
<dbReference type="PANTHER" id="PTHR12992:SF11">
    <property type="entry name" value="MITOCHONDRIAL COENZYME A DIPHOSPHATASE NUDT8"/>
    <property type="match status" value="1"/>
</dbReference>
<dbReference type="OrthoDB" id="9802805at2"/>
<feature type="domain" description="Nudix hydrolase" evidence="7">
    <location>
        <begin position="36"/>
        <end position="107"/>
    </location>
</feature>
<dbReference type="PATRIC" id="fig|525903.6.peg.835"/>
<evidence type="ECO:0000313" key="9">
    <source>
        <dbReference type="Proteomes" id="UP000002030"/>
    </source>
</evidence>
<dbReference type="STRING" id="525903.Taci_0834"/>
<comment type="cofactor">
    <cofactor evidence="1">
        <name>Mn(2+)</name>
        <dbReference type="ChEBI" id="CHEBI:29035"/>
    </cofactor>
</comment>
<keyword evidence="6" id="KW-0464">Manganese</keyword>
<dbReference type="PANTHER" id="PTHR12992">
    <property type="entry name" value="NUDIX HYDROLASE"/>
    <property type="match status" value="1"/>
</dbReference>
<evidence type="ECO:0000259" key="7">
    <source>
        <dbReference type="Pfam" id="PF00293"/>
    </source>
</evidence>
<evidence type="ECO:0000256" key="2">
    <source>
        <dbReference type="ARBA" id="ARBA00001946"/>
    </source>
</evidence>
<keyword evidence="3" id="KW-0479">Metal-binding</keyword>
<dbReference type="InterPro" id="IPR015797">
    <property type="entry name" value="NUDIX_hydrolase-like_dom_sf"/>
</dbReference>
<organism evidence="8 9">
    <name type="scientific">Thermanaerovibrio acidaminovorans (strain ATCC 49978 / DSM 6589 / Su883)</name>
    <name type="common">Selenomonas acidaminovorans</name>
    <dbReference type="NCBI Taxonomy" id="525903"/>
    <lineage>
        <taxon>Bacteria</taxon>
        <taxon>Thermotogati</taxon>
        <taxon>Synergistota</taxon>
        <taxon>Synergistia</taxon>
        <taxon>Synergistales</taxon>
        <taxon>Synergistaceae</taxon>
        <taxon>Thermanaerovibrio</taxon>
    </lineage>
</organism>
<dbReference type="EnsemblBacteria" id="ACZ19067">
    <property type="protein sequence ID" value="ACZ19067"/>
    <property type="gene ID" value="Taci_0834"/>
</dbReference>
<dbReference type="RefSeq" id="WP_012869582.1">
    <property type="nucleotide sequence ID" value="NC_013522.1"/>
</dbReference>
<name>D1B9W4_THEAS</name>
<dbReference type="Pfam" id="PF00293">
    <property type="entry name" value="NUDIX"/>
    <property type="match status" value="1"/>
</dbReference>
<dbReference type="HOGENOM" id="CLU_1420835_0_0_0"/>
<keyword evidence="4 8" id="KW-0378">Hydrolase</keyword>
<dbReference type="KEGG" id="tai:Taci_0834"/>
<gene>
    <name evidence="8" type="ordered locus">Taci_0834</name>
</gene>
<reference evidence="8 9" key="1">
    <citation type="journal article" date="2009" name="Stand. Genomic Sci.">
        <title>Complete genome sequence of Thermanaerovibrio acidaminovorans type strain (Su883).</title>
        <authorList>
            <person name="Chovatia M."/>
            <person name="Sikorski J."/>
            <person name="Schroder M."/>
            <person name="Lapidus A."/>
            <person name="Nolan M."/>
            <person name="Tice H."/>
            <person name="Glavina Del Rio T."/>
            <person name="Copeland A."/>
            <person name="Cheng J.F."/>
            <person name="Lucas S."/>
            <person name="Chen F."/>
            <person name="Bruce D."/>
            <person name="Goodwin L."/>
            <person name="Pitluck S."/>
            <person name="Ivanova N."/>
            <person name="Mavromatis K."/>
            <person name="Ovchinnikova G."/>
            <person name="Pati A."/>
            <person name="Chen A."/>
            <person name="Palaniappan K."/>
            <person name="Land M."/>
            <person name="Hauser L."/>
            <person name="Chang Y.J."/>
            <person name="Jeffries C.D."/>
            <person name="Chain P."/>
            <person name="Saunders E."/>
            <person name="Detter J.C."/>
            <person name="Brettin T."/>
            <person name="Rohde M."/>
            <person name="Goker M."/>
            <person name="Spring S."/>
            <person name="Bristow J."/>
            <person name="Markowitz V."/>
            <person name="Hugenholtz P."/>
            <person name="Kyrpides N.C."/>
            <person name="Klenk H.P."/>
            <person name="Eisen J.A."/>
        </authorList>
    </citation>
    <scope>NUCLEOTIDE SEQUENCE [LARGE SCALE GENOMIC DNA]</scope>
    <source>
        <strain evidence="9">ATCC 49978 / DSM 6589 / Su883</strain>
    </source>
</reference>
<evidence type="ECO:0000256" key="1">
    <source>
        <dbReference type="ARBA" id="ARBA00001936"/>
    </source>
</evidence>